<reference evidence="1 2" key="1">
    <citation type="submission" date="2015-04" db="EMBL/GenBank/DDBJ databases">
        <title>Comparative genomics of rhizobia nodulating Arachis hypogaea in China.</title>
        <authorList>
            <person name="Li Y."/>
        </authorList>
    </citation>
    <scope>NUCLEOTIDE SEQUENCE [LARGE SCALE GENOMIC DNA]</scope>
    <source>
        <strain evidence="1 2">CCBAU 51757</strain>
    </source>
</reference>
<gene>
    <name evidence="1" type="ORF">XH99_11595</name>
</gene>
<organism evidence="1 2">
    <name type="scientific">Bradyrhizobium nanningense</name>
    <dbReference type="NCBI Taxonomy" id="1325118"/>
    <lineage>
        <taxon>Bacteria</taxon>
        <taxon>Pseudomonadati</taxon>
        <taxon>Pseudomonadota</taxon>
        <taxon>Alphaproteobacteria</taxon>
        <taxon>Hyphomicrobiales</taxon>
        <taxon>Nitrobacteraceae</taxon>
        <taxon>Bradyrhizobium</taxon>
    </lineage>
</organism>
<dbReference type="Proteomes" id="UP000289546">
    <property type="component" value="Unassembled WGS sequence"/>
</dbReference>
<keyword evidence="2" id="KW-1185">Reference proteome</keyword>
<protein>
    <submittedName>
        <fullName evidence="1">Uncharacterized protein</fullName>
    </submittedName>
</protein>
<evidence type="ECO:0000313" key="2">
    <source>
        <dbReference type="Proteomes" id="UP000289546"/>
    </source>
</evidence>
<accession>A0A4Q0S5U0</accession>
<dbReference type="EMBL" id="LBJQ01000064">
    <property type="protein sequence ID" value="RXH30195.1"/>
    <property type="molecule type" value="Genomic_DNA"/>
</dbReference>
<proteinExistence type="predicted"/>
<name>A0A4Q0S5U0_9BRAD</name>
<evidence type="ECO:0000313" key="1">
    <source>
        <dbReference type="EMBL" id="RXH30195.1"/>
    </source>
</evidence>
<dbReference type="AlphaFoldDB" id="A0A4Q0S5U0"/>
<sequence>MQNLEPFIDEGLVVLANQMEFRTDQGVKAVGYAANFLPEVCAVFARAQRAGVLKVTQRNIAHRAGIIAERLQRSDATSLVDEATGYRETREM</sequence>
<comment type="caution">
    <text evidence="1">The sequence shown here is derived from an EMBL/GenBank/DDBJ whole genome shotgun (WGS) entry which is preliminary data.</text>
</comment>